<accession>A0A3M7QRW9</accession>
<comment type="caution">
    <text evidence="1">The sequence shown here is derived from an EMBL/GenBank/DDBJ whole genome shotgun (WGS) entry which is preliminary data.</text>
</comment>
<gene>
    <name evidence="1" type="ORF">BpHYR1_028604</name>
</gene>
<evidence type="ECO:0000313" key="2">
    <source>
        <dbReference type="Proteomes" id="UP000276133"/>
    </source>
</evidence>
<name>A0A3M7QRW9_BRAPC</name>
<protein>
    <submittedName>
        <fullName evidence="1">Uncharacterized protein</fullName>
    </submittedName>
</protein>
<organism evidence="1 2">
    <name type="scientific">Brachionus plicatilis</name>
    <name type="common">Marine rotifer</name>
    <name type="synonym">Brachionus muelleri</name>
    <dbReference type="NCBI Taxonomy" id="10195"/>
    <lineage>
        <taxon>Eukaryota</taxon>
        <taxon>Metazoa</taxon>
        <taxon>Spiralia</taxon>
        <taxon>Gnathifera</taxon>
        <taxon>Rotifera</taxon>
        <taxon>Eurotatoria</taxon>
        <taxon>Monogononta</taxon>
        <taxon>Pseudotrocha</taxon>
        <taxon>Ploima</taxon>
        <taxon>Brachionidae</taxon>
        <taxon>Brachionus</taxon>
    </lineage>
</organism>
<sequence>MPVLAQTFLITVLNRSEIHKNKYCHADEKLQLSVLYHVITYLRKILVIFKIFWISYFLYKSQNWESEVERIYIY</sequence>
<reference evidence="1 2" key="1">
    <citation type="journal article" date="2018" name="Sci. Rep.">
        <title>Genomic signatures of local adaptation to the degree of environmental predictability in rotifers.</title>
        <authorList>
            <person name="Franch-Gras L."/>
            <person name="Hahn C."/>
            <person name="Garcia-Roger E.M."/>
            <person name="Carmona M.J."/>
            <person name="Serra M."/>
            <person name="Gomez A."/>
        </authorList>
    </citation>
    <scope>NUCLEOTIDE SEQUENCE [LARGE SCALE GENOMIC DNA]</scope>
    <source>
        <strain evidence="1">HYR1</strain>
    </source>
</reference>
<dbReference type="AlphaFoldDB" id="A0A3M7QRW9"/>
<keyword evidence="2" id="KW-1185">Reference proteome</keyword>
<dbReference type="Proteomes" id="UP000276133">
    <property type="component" value="Unassembled WGS sequence"/>
</dbReference>
<proteinExistence type="predicted"/>
<evidence type="ECO:0000313" key="1">
    <source>
        <dbReference type="EMBL" id="RNA13821.1"/>
    </source>
</evidence>
<dbReference type="EMBL" id="REGN01005323">
    <property type="protein sequence ID" value="RNA13821.1"/>
    <property type="molecule type" value="Genomic_DNA"/>
</dbReference>